<feature type="domain" description="Multidrug resistance protein MdtA-like beta-barrel" evidence="11">
    <location>
        <begin position="221"/>
        <end position="296"/>
    </location>
</feature>
<gene>
    <name evidence="13" type="ORF">C882_0209</name>
</gene>
<evidence type="ECO:0000256" key="2">
    <source>
        <dbReference type="ARBA" id="ARBA00009477"/>
    </source>
</evidence>
<evidence type="ECO:0000256" key="1">
    <source>
        <dbReference type="ARBA" id="ARBA00004236"/>
    </source>
</evidence>
<dbReference type="Pfam" id="PF25944">
    <property type="entry name" value="Beta-barrel_RND"/>
    <property type="match status" value="1"/>
</dbReference>
<keyword evidence="3" id="KW-0813">Transport</keyword>
<keyword evidence="6 8" id="KW-0175">Coiled coil</keyword>
<dbReference type="InterPro" id="IPR058625">
    <property type="entry name" value="MdtA-like_BSH"/>
</dbReference>
<dbReference type="Gene3D" id="2.40.30.170">
    <property type="match status" value="1"/>
</dbReference>
<dbReference type="GO" id="GO:1990281">
    <property type="term" value="C:efflux pump complex"/>
    <property type="evidence" value="ECO:0007669"/>
    <property type="project" value="TreeGrafter"/>
</dbReference>
<keyword evidence="5" id="KW-0997">Cell inner membrane</keyword>
<dbReference type="STRING" id="1238182.C882_0209"/>
<evidence type="ECO:0000259" key="11">
    <source>
        <dbReference type="Pfam" id="PF25944"/>
    </source>
</evidence>
<dbReference type="Proteomes" id="UP000009881">
    <property type="component" value="Unassembled WGS sequence"/>
</dbReference>
<dbReference type="InterPro" id="IPR006143">
    <property type="entry name" value="RND_pump_MFP"/>
</dbReference>
<evidence type="ECO:0000256" key="6">
    <source>
        <dbReference type="ARBA" id="ARBA00023054"/>
    </source>
</evidence>
<dbReference type="InterPro" id="IPR058626">
    <property type="entry name" value="MdtA-like_b-barrel"/>
</dbReference>
<dbReference type="GO" id="GO:0015562">
    <property type="term" value="F:efflux transmembrane transporter activity"/>
    <property type="evidence" value="ECO:0007669"/>
    <property type="project" value="TreeGrafter"/>
</dbReference>
<feature type="coiled-coil region" evidence="8">
    <location>
        <begin position="145"/>
        <end position="179"/>
    </location>
</feature>
<dbReference type="Pfam" id="PF25876">
    <property type="entry name" value="HH_MFP_RND"/>
    <property type="match status" value="1"/>
</dbReference>
<dbReference type="eggNOG" id="COG0845">
    <property type="taxonomic scope" value="Bacteria"/>
</dbReference>
<dbReference type="InterPro" id="IPR058627">
    <property type="entry name" value="MdtA-like_C"/>
</dbReference>
<comment type="subcellular location">
    <subcellularLocation>
        <location evidence="1">Cell membrane</location>
    </subcellularLocation>
</comment>
<dbReference type="NCBIfam" id="TIGR01730">
    <property type="entry name" value="RND_mfp"/>
    <property type="match status" value="1"/>
</dbReference>
<dbReference type="InterPro" id="IPR030190">
    <property type="entry name" value="MacA_alpha-hairpin_sf"/>
</dbReference>
<dbReference type="AlphaFoldDB" id="K9GYD8"/>
<dbReference type="PANTHER" id="PTHR30469">
    <property type="entry name" value="MULTIDRUG RESISTANCE PROTEIN MDTA"/>
    <property type="match status" value="1"/>
</dbReference>
<dbReference type="InterPro" id="IPR058624">
    <property type="entry name" value="MdtA-like_HH"/>
</dbReference>
<keyword evidence="14" id="KW-1185">Reference proteome</keyword>
<evidence type="ECO:0000256" key="8">
    <source>
        <dbReference type="SAM" id="Coils"/>
    </source>
</evidence>
<protein>
    <submittedName>
        <fullName evidence="13">Macrolide-specific efflux protein MacA</fullName>
    </submittedName>
</protein>
<dbReference type="Gene3D" id="6.20.50.140">
    <property type="match status" value="1"/>
</dbReference>
<dbReference type="Gene3D" id="6.10.140.1990">
    <property type="match status" value="1"/>
</dbReference>
<evidence type="ECO:0000256" key="3">
    <source>
        <dbReference type="ARBA" id="ARBA00022448"/>
    </source>
</evidence>
<proteinExistence type="inferred from homology"/>
<organism evidence="13 14">
    <name type="scientific">Caenispirillum salinarum AK4</name>
    <dbReference type="NCBI Taxonomy" id="1238182"/>
    <lineage>
        <taxon>Bacteria</taxon>
        <taxon>Pseudomonadati</taxon>
        <taxon>Pseudomonadota</taxon>
        <taxon>Alphaproteobacteria</taxon>
        <taxon>Rhodospirillales</taxon>
        <taxon>Novispirillaceae</taxon>
        <taxon>Caenispirillum</taxon>
    </lineage>
</organism>
<dbReference type="GO" id="GO:0019898">
    <property type="term" value="C:extrinsic component of membrane"/>
    <property type="evidence" value="ECO:0007669"/>
    <property type="project" value="InterPro"/>
</dbReference>
<dbReference type="GO" id="GO:0030313">
    <property type="term" value="C:cell envelope"/>
    <property type="evidence" value="ECO:0007669"/>
    <property type="project" value="UniProtKB-SubCell"/>
</dbReference>
<dbReference type="EMBL" id="ANHY01000011">
    <property type="protein sequence ID" value="EKV29779.1"/>
    <property type="molecule type" value="Genomic_DNA"/>
</dbReference>
<dbReference type="PANTHER" id="PTHR30469:SF33">
    <property type="entry name" value="SLR1207 PROTEIN"/>
    <property type="match status" value="1"/>
</dbReference>
<evidence type="ECO:0000256" key="4">
    <source>
        <dbReference type="ARBA" id="ARBA00022475"/>
    </source>
</evidence>
<feature type="domain" description="Multidrug resistance protein MdtA-like barrel-sandwich hybrid" evidence="10">
    <location>
        <begin position="60"/>
        <end position="214"/>
    </location>
</feature>
<name>K9GYD8_9PROT</name>
<evidence type="ECO:0000259" key="12">
    <source>
        <dbReference type="Pfam" id="PF25967"/>
    </source>
</evidence>
<sequence>MRKKTTILGGLAALGILSGAGWWYHGVEARTDAPPQTVAVEVGDLETTVTALGKVEPLEAVDVGSQISGQVEAIHVAPGDRVREGDLLVEIDPTVYEAQVAANAATLRGLEARLVEQKAMLDLADRTHTRNEKLLAARAVSREELDRSAAEAEAARARLAVLEADIEKARSSLQADEANLGYTRISAPMDGTVMALEVREGQTISARQATPVILKLADLDTMTVKAQVSEADVGKLRVGMEAWFTTLGAPERRWEGSLRQILPTPKVINDVVLYHALFDVENTDRSLLPQMTAQVFFVLDRVEDAPLVPVSALRPTEEPGRFTVRVMNGESAQTRTVTVALQDRVQAAVTEGLEPGERVVAGGSMGS</sequence>
<dbReference type="PATRIC" id="fig|1238182.3.peg.2425"/>
<dbReference type="Gene3D" id="2.40.50.100">
    <property type="match status" value="1"/>
</dbReference>
<evidence type="ECO:0000259" key="9">
    <source>
        <dbReference type="Pfam" id="PF25876"/>
    </source>
</evidence>
<dbReference type="Pfam" id="PF25917">
    <property type="entry name" value="BSH_RND"/>
    <property type="match status" value="1"/>
</dbReference>
<accession>K9GYD8</accession>
<evidence type="ECO:0000256" key="5">
    <source>
        <dbReference type="ARBA" id="ARBA00022519"/>
    </source>
</evidence>
<evidence type="ECO:0000259" key="10">
    <source>
        <dbReference type="Pfam" id="PF25917"/>
    </source>
</evidence>
<comment type="caution">
    <text evidence="13">The sequence shown here is derived from an EMBL/GenBank/DDBJ whole genome shotgun (WGS) entry which is preliminary data.</text>
</comment>
<evidence type="ECO:0000313" key="14">
    <source>
        <dbReference type="Proteomes" id="UP000009881"/>
    </source>
</evidence>
<feature type="domain" description="Multidrug resistance protein MdtA-like alpha-helical hairpin" evidence="9">
    <location>
        <begin position="108"/>
        <end position="174"/>
    </location>
</feature>
<dbReference type="RefSeq" id="WP_009540869.1">
    <property type="nucleotide sequence ID" value="NZ_ANHY01000011.1"/>
</dbReference>
<keyword evidence="4" id="KW-1003">Cell membrane</keyword>
<dbReference type="Pfam" id="PF25967">
    <property type="entry name" value="RND-MFP_C"/>
    <property type="match status" value="1"/>
</dbReference>
<dbReference type="SUPFAM" id="SSF111369">
    <property type="entry name" value="HlyD-like secretion proteins"/>
    <property type="match status" value="1"/>
</dbReference>
<feature type="domain" description="Multidrug resistance protein MdtA-like C-terminal permuted SH3" evidence="12">
    <location>
        <begin position="305"/>
        <end position="363"/>
    </location>
</feature>
<dbReference type="GO" id="GO:1990961">
    <property type="term" value="P:xenobiotic detoxification by transmembrane export across the plasma membrane"/>
    <property type="evidence" value="ECO:0007669"/>
    <property type="project" value="InterPro"/>
</dbReference>
<dbReference type="GO" id="GO:1990195">
    <property type="term" value="C:macrolide transmembrane transporter complex"/>
    <property type="evidence" value="ECO:0007669"/>
    <property type="project" value="InterPro"/>
</dbReference>
<keyword evidence="7" id="KW-0472">Membrane</keyword>
<reference evidence="13 14" key="1">
    <citation type="journal article" date="2013" name="Genome Announc.">
        <title>Draft Genome Sequence of an Alphaproteobacterium, Caenispirillum salinarum AK4(T), Isolated from a Solar Saltern.</title>
        <authorList>
            <person name="Khatri I."/>
            <person name="Singh A."/>
            <person name="Korpole S."/>
            <person name="Pinnaka A.K."/>
            <person name="Subramanian S."/>
        </authorList>
    </citation>
    <scope>NUCLEOTIDE SEQUENCE [LARGE SCALE GENOMIC DNA]</scope>
    <source>
        <strain evidence="13 14">AK4</strain>
    </source>
</reference>
<evidence type="ECO:0000256" key="7">
    <source>
        <dbReference type="ARBA" id="ARBA00023136"/>
    </source>
</evidence>
<evidence type="ECO:0000313" key="13">
    <source>
        <dbReference type="EMBL" id="EKV29779.1"/>
    </source>
</evidence>
<comment type="similarity">
    <text evidence="2">Belongs to the membrane fusion protein (MFP) (TC 8.A.1) family.</text>
</comment>
<dbReference type="OrthoDB" id="9791520at2"/>